<organism evidence="2 3">
    <name type="scientific">Paramecium tetraurelia</name>
    <dbReference type="NCBI Taxonomy" id="5888"/>
    <lineage>
        <taxon>Eukaryota</taxon>
        <taxon>Sar</taxon>
        <taxon>Alveolata</taxon>
        <taxon>Ciliophora</taxon>
        <taxon>Intramacronucleata</taxon>
        <taxon>Oligohymenophorea</taxon>
        <taxon>Peniculida</taxon>
        <taxon>Parameciidae</taxon>
        <taxon>Paramecium</taxon>
    </lineage>
</organism>
<dbReference type="KEGG" id="ptm:GSPATT00005313001"/>
<keyword evidence="3" id="KW-1185">Reference proteome</keyword>
<dbReference type="Proteomes" id="UP000000600">
    <property type="component" value="Unassembled WGS sequence"/>
</dbReference>
<dbReference type="RefSeq" id="XP_001427961.1">
    <property type="nucleotide sequence ID" value="XM_001427924.1"/>
</dbReference>
<sequence length="222" mass="26709">MSNNYKQPNTSFDENKESFTSLLMMSEQESQEQGCFNNYLLAFSNYSTQNNYLNLFNFDCQENSSDNAESLKLTIKKGIQKDQFQKNIRNKHLKKTQYKKKVKRIKEFQLQEDIRLLKLVYQHGRQFSRIVKQFPKRTVSMLKNRYYKNLRYRWEELMGIKYMENEIEEKTNKQIVGFNRDNHSVDRQDLINMLPNAYGCPIICNMLSSFITKMDQFLKTQF</sequence>
<accession>A0BPU6</accession>
<dbReference type="OrthoDB" id="298664at2759"/>
<dbReference type="GeneID" id="5013745"/>
<gene>
    <name evidence="2" type="ORF">GSPATT00005313001</name>
</gene>
<evidence type="ECO:0000259" key="1">
    <source>
        <dbReference type="SMART" id="SM00717"/>
    </source>
</evidence>
<dbReference type="SUPFAM" id="SSF46689">
    <property type="entry name" value="Homeodomain-like"/>
    <property type="match status" value="1"/>
</dbReference>
<dbReference type="SMART" id="SM00717">
    <property type="entry name" value="SANT"/>
    <property type="match status" value="1"/>
</dbReference>
<dbReference type="InterPro" id="IPR001005">
    <property type="entry name" value="SANT/Myb"/>
</dbReference>
<dbReference type="Pfam" id="PF00249">
    <property type="entry name" value="Myb_DNA-binding"/>
    <property type="match status" value="1"/>
</dbReference>
<dbReference type="HOGENOM" id="CLU_1247459_0_0_1"/>
<dbReference type="EMBL" id="CT868008">
    <property type="protein sequence ID" value="CAK60563.1"/>
    <property type="molecule type" value="Genomic_DNA"/>
</dbReference>
<protein>
    <recommendedName>
        <fullName evidence="1">Myb-like domain-containing protein</fullName>
    </recommendedName>
</protein>
<feature type="domain" description="Myb-like" evidence="1">
    <location>
        <begin position="104"/>
        <end position="152"/>
    </location>
</feature>
<evidence type="ECO:0000313" key="2">
    <source>
        <dbReference type="EMBL" id="CAK60563.1"/>
    </source>
</evidence>
<proteinExistence type="predicted"/>
<dbReference type="InterPro" id="IPR009057">
    <property type="entry name" value="Homeodomain-like_sf"/>
</dbReference>
<dbReference type="OMA" id="FDCQENS"/>
<dbReference type="CDD" id="cd00167">
    <property type="entry name" value="SANT"/>
    <property type="match status" value="1"/>
</dbReference>
<dbReference type="InParanoid" id="A0BPU6"/>
<reference evidence="2 3" key="1">
    <citation type="journal article" date="2006" name="Nature">
        <title>Global trends of whole-genome duplications revealed by the ciliate Paramecium tetraurelia.</title>
        <authorList>
            <consortium name="Genoscope"/>
            <person name="Aury J.-M."/>
            <person name="Jaillon O."/>
            <person name="Duret L."/>
            <person name="Noel B."/>
            <person name="Jubin C."/>
            <person name="Porcel B.M."/>
            <person name="Segurens B."/>
            <person name="Daubin V."/>
            <person name="Anthouard V."/>
            <person name="Aiach N."/>
            <person name="Arnaiz O."/>
            <person name="Billaut A."/>
            <person name="Beisson J."/>
            <person name="Blanc I."/>
            <person name="Bouhouche K."/>
            <person name="Camara F."/>
            <person name="Duharcourt S."/>
            <person name="Guigo R."/>
            <person name="Gogendeau D."/>
            <person name="Katinka M."/>
            <person name="Keller A.-M."/>
            <person name="Kissmehl R."/>
            <person name="Klotz C."/>
            <person name="Koll F."/>
            <person name="Le Moue A."/>
            <person name="Lepere C."/>
            <person name="Malinsky S."/>
            <person name="Nowacki M."/>
            <person name="Nowak J.K."/>
            <person name="Plattner H."/>
            <person name="Poulain J."/>
            <person name="Ruiz F."/>
            <person name="Serrano V."/>
            <person name="Zagulski M."/>
            <person name="Dessen P."/>
            <person name="Betermier M."/>
            <person name="Weissenbach J."/>
            <person name="Scarpelli C."/>
            <person name="Schachter V."/>
            <person name="Sperling L."/>
            <person name="Meyer E."/>
            <person name="Cohen J."/>
            <person name="Wincker P."/>
        </authorList>
    </citation>
    <scope>NUCLEOTIDE SEQUENCE [LARGE SCALE GENOMIC DNA]</scope>
    <source>
        <strain evidence="2 3">Stock d4-2</strain>
    </source>
</reference>
<dbReference type="Gene3D" id="1.10.10.60">
    <property type="entry name" value="Homeodomain-like"/>
    <property type="match status" value="1"/>
</dbReference>
<name>A0BPU6_PARTE</name>
<evidence type="ECO:0000313" key="3">
    <source>
        <dbReference type="Proteomes" id="UP000000600"/>
    </source>
</evidence>
<dbReference type="AlphaFoldDB" id="A0BPU6"/>